<feature type="binding site" evidence="5">
    <location>
        <position position="132"/>
    </location>
    <ligand>
        <name>S-adenosyl-L-methionine</name>
        <dbReference type="ChEBI" id="CHEBI:59789"/>
    </ligand>
</feature>
<feature type="binding site" evidence="5">
    <location>
        <position position="207"/>
    </location>
    <ligand>
        <name>Mg(2+)</name>
        <dbReference type="ChEBI" id="CHEBI:18420"/>
    </ligand>
</feature>
<dbReference type="GO" id="GO:0046872">
    <property type="term" value="F:metal ion binding"/>
    <property type="evidence" value="ECO:0007669"/>
    <property type="project" value="UniProtKB-KW"/>
</dbReference>
<dbReference type="CDD" id="cd02440">
    <property type="entry name" value="AdoMet_MTases"/>
    <property type="match status" value="1"/>
</dbReference>
<dbReference type="InterPro" id="IPR012336">
    <property type="entry name" value="Thioredoxin-like_fold"/>
</dbReference>
<keyword evidence="1 5" id="KW-0489">Methyltransferase</keyword>
<dbReference type="Pfam" id="PF17172">
    <property type="entry name" value="GST_N_4"/>
    <property type="match status" value="1"/>
</dbReference>
<dbReference type="InterPro" id="IPR013216">
    <property type="entry name" value="Methyltransf_11"/>
</dbReference>
<keyword evidence="4 5" id="KW-0949">S-adenosyl-L-methionine</keyword>
<feature type="binding site" evidence="5">
    <location>
        <position position="203"/>
    </location>
    <ligand>
        <name>Mg(2+)</name>
        <dbReference type="ChEBI" id="CHEBI:18420"/>
    </ligand>
</feature>
<feature type="domain" description="Methyltransferase type 11" evidence="7">
    <location>
        <begin position="129"/>
        <end position="230"/>
    </location>
</feature>
<organism evidence="9 10">
    <name type="scientific">Bagarius yarrelli</name>
    <name type="common">Goonch</name>
    <name type="synonym">Bagrus yarrelli</name>
    <dbReference type="NCBI Taxonomy" id="175774"/>
    <lineage>
        <taxon>Eukaryota</taxon>
        <taxon>Metazoa</taxon>
        <taxon>Chordata</taxon>
        <taxon>Craniata</taxon>
        <taxon>Vertebrata</taxon>
        <taxon>Euteleostomi</taxon>
        <taxon>Actinopterygii</taxon>
        <taxon>Neopterygii</taxon>
        <taxon>Teleostei</taxon>
        <taxon>Ostariophysi</taxon>
        <taxon>Siluriformes</taxon>
        <taxon>Sisoridae</taxon>
        <taxon>Sisorinae</taxon>
        <taxon>Bagarius</taxon>
    </lineage>
</organism>
<evidence type="ECO:0000259" key="7">
    <source>
        <dbReference type="Pfam" id="PF08241"/>
    </source>
</evidence>
<protein>
    <recommendedName>
        <fullName evidence="5">Ubiquinone biosynthesis O-methyltransferase, mitochondrial</fullName>
    </recommendedName>
    <alternativeName>
        <fullName evidence="5">3-demethylubiquinol 3-O-methyltransferase</fullName>
        <ecNumber evidence="5">2.1.1.64</ecNumber>
    </alternativeName>
    <alternativeName>
        <fullName evidence="5">3-demethylubiquinone 3-O-methyltransferase</fullName>
        <ecNumber evidence="5">2.1.1.-</ecNumber>
    </alternativeName>
    <alternativeName>
        <fullName evidence="5">Polyprenyldihydroxybenzoate methyltransferase</fullName>
        <ecNumber evidence="5">2.1.1.114</ecNumber>
    </alternativeName>
</protein>
<feature type="compositionally biased region" description="Basic and acidic residues" evidence="6">
    <location>
        <begin position="494"/>
        <end position="507"/>
    </location>
</feature>
<keyword evidence="5" id="KW-0999">Mitochondrion inner membrane</keyword>
<dbReference type="GO" id="GO:0031314">
    <property type="term" value="C:extrinsic component of mitochondrial inner membrane"/>
    <property type="evidence" value="ECO:0007669"/>
    <property type="project" value="UniProtKB-UniRule"/>
</dbReference>
<keyword evidence="5" id="KW-0472">Membrane</keyword>
<dbReference type="CDD" id="cd03080">
    <property type="entry name" value="GST_N_Metaxin_like"/>
    <property type="match status" value="1"/>
</dbReference>
<dbReference type="NCBIfam" id="TIGR01983">
    <property type="entry name" value="UbiG"/>
    <property type="match status" value="1"/>
</dbReference>
<evidence type="ECO:0000313" key="10">
    <source>
        <dbReference type="Proteomes" id="UP000319801"/>
    </source>
</evidence>
<dbReference type="PANTHER" id="PTHR43464">
    <property type="entry name" value="METHYLTRANSFERASE"/>
    <property type="match status" value="1"/>
</dbReference>
<evidence type="ECO:0000256" key="6">
    <source>
        <dbReference type="SAM" id="MobiDB-lite"/>
    </source>
</evidence>
<dbReference type="PANTHER" id="PTHR43464:SF19">
    <property type="entry name" value="UBIQUINONE BIOSYNTHESIS O-METHYLTRANSFERASE, MITOCHONDRIAL"/>
    <property type="match status" value="1"/>
</dbReference>
<evidence type="ECO:0000256" key="5">
    <source>
        <dbReference type="HAMAP-Rule" id="MF_03190"/>
    </source>
</evidence>
<feature type="binding site" evidence="5">
    <location>
        <position position="206"/>
    </location>
    <ligand>
        <name>Mg(2+)</name>
        <dbReference type="ChEBI" id="CHEBI:18420"/>
    </ligand>
</feature>
<dbReference type="HAMAP" id="MF_00472">
    <property type="entry name" value="UbiG"/>
    <property type="match status" value="1"/>
</dbReference>
<reference evidence="9 10" key="1">
    <citation type="journal article" date="2019" name="Genome Biol. Evol.">
        <title>Whole-Genome Sequencing of the Giant Devil Catfish, Bagarius yarrelli.</title>
        <authorList>
            <person name="Jiang W."/>
            <person name="Lv Y."/>
            <person name="Cheng L."/>
            <person name="Yang K."/>
            <person name="Chao B."/>
            <person name="Wang X."/>
            <person name="Li Y."/>
            <person name="Pan X."/>
            <person name="You X."/>
            <person name="Zhang Y."/>
            <person name="Yang J."/>
            <person name="Li J."/>
            <person name="Zhang X."/>
            <person name="Liu S."/>
            <person name="Sun C."/>
            <person name="Yang J."/>
            <person name="Shi Q."/>
        </authorList>
    </citation>
    <scope>NUCLEOTIDE SEQUENCE [LARGE SCALE GENOMIC DNA]</scope>
    <source>
        <strain evidence="9">JWS20170419001</strain>
        <tissue evidence="9">Muscle</tissue>
    </source>
</reference>
<dbReference type="Pfam" id="PF08241">
    <property type="entry name" value="Methyltransf_11"/>
    <property type="match status" value="1"/>
</dbReference>
<sequence length="523" mass="59154">MFLKKSVGVAGFVFKSRLKWQIKYPTNECRCAVLKRSHSSWTGPQQRTHTEDNTAGVHVHSVRPLSSSTLDPAEVRKFQVLANKWWDVRGEFAALHAMNELRVPLIRDNLLTLHGGGKIGRPLAGLRILDVGCGGGLLTEPLGRMGAQVLGVDPVEVSVRTAELHSSLDPALRERVRYRACTLEELTEEEENEEAFDAIVASEVLEHLADLDTFVHCCYRLLKPGGSVFITTINRTRLSYLLGILVAEQVLSIVPRGTHEWDKFISPVELETLLESWEAAPTQTGLTQSAFCRKKQELDSTDAIILHQFSRPLLSPSLYPLCLKIETYLRMVDLPYQIYFDGRLSAQGKMPWIEYNHERVSGTEFILEFLEKKLGVSLNKSLSEEDKAIAHTVTKLVEEHLHCSLVKREMYCHGIGCFDKHLIHTLLERDLHTLSTLLGKLPNLARYCERIRREFWPEWVLDYEDLCSEMCTDVYTQHSVFSCADTLDEMNKGTLSHEHSPDTDRSGRSLSDSDIEVDDLAAG</sequence>
<keyword evidence="5" id="KW-0460">Magnesium</keyword>
<comment type="function">
    <text evidence="5">O-methyltransferase required for two non-consecutive steps during ubiquinone biosynthesis. Catalyzes the 2 O-methylation of 3,4-dihydroxy-5-(all-trans-polyprenyl)benzoic acid into 4-hydroxy-3-methoxy-5-(all-trans-polyprenyl)benzoic acid. Also catalyzes the last step of ubiquinone biosynthesis by mediating methylation of 3-demethylubiquinone into ubiquinone. Also able to mediate the methylation of 3-demethylubiquinol into ubiquinol.</text>
</comment>
<evidence type="ECO:0000259" key="8">
    <source>
        <dbReference type="Pfam" id="PF17172"/>
    </source>
</evidence>
<keyword evidence="3 5" id="KW-0831">Ubiquinone biosynthesis</keyword>
<feature type="binding site" evidence="5">
    <location>
        <position position="102"/>
    </location>
    <ligand>
        <name>S-adenosyl-L-methionine</name>
        <dbReference type="ChEBI" id="CHEBI:59789"/>
    </ligand>
</feature>
<evidence type="ECO:0000256" key="4">
    <source>
        <dbReference type="ARBA" id="ARBA00022691"/>
    </source>
</evidence>
<dbReference type="EC" id="2.1.1.114" evidence="5"/>
<evidence type="ECO:0000313" key="9">
    <source>
        <dbReference type="EMBL" id="TSN21145.1"/>
    </source>
</evidence>
<keyword evidence="5" id="KW-0479">Metal-binding</keyword>
<feature type="domain" description="Thioredoxin-like fold" evidence="8">
    <location>
        <begin position="320"/>
        <end position="402"/>
    </location>
</feature>
<comment type="caution">
    <text evidence="9">The sequence shown here is derived from an EMBL/GenBank/DDBJ whole genome shotgun (WGS) entry which is preliminary data.</text>
</comment>
<dbReference type="Gene3D" id="3.40.50.150">
    <property type="entry name" value="Vaccinia Virus protein VP39"/>
    <property type="match status" value="1"/>
</dbReference>
<keyword evidence="10" id="KW-1185">Reference proteome</keyword>
<dbReference type="GO" id="GO:0061542">
    <property type="term" value="F:3-demethylubiquinol 3-O-methyltransferase activity"/>
    <property type="evidence" value="ECO:0007669"/>
    <property type="project" value="UniProtKB-UniRule"/>
</dbReference>
<feature type="binding site" evidence="5">
    <location>
        <position position="153"/>
    </location>
    <ligand>
        <name>S-adenosyl-L-methionine</name>
        <dbReference type="ChEBI" id="CHEBI:59789"/>
    </ligand>
</feature>
<comment type="catalytic activity">
    <reaction evidence="5">
        <text>a 3-demethylubiquinol + S-adenosyl-L-methionine = a ubiquinol + S-adenosyl-L-homocysteine + H(+)</text>
        <dbReference type="Rhea" id="RHEA:44380"/>
        <dbReference type="Rhea" id="RHEA-COMP:9566"/>
        <dbReference type="Rhea" id="RHEA-COMP:10914"/>
        <dbReference type="ChEBI" id="CHEBI:15378"/>
        <dbReference type="ChEBI" id="CHEBI:17976"/>
        <dbReference type="ChEBI" id="CHEBI:57856"/>
        <dbReference type="ChEBI" id="CHEBI:59789"/>
        <dbReference type="ChEBI" id="CHEBI:84422"/>
        <dbReference type="EC" id="2.1.1.64"/>
    </reaction>
</comment>
<comment type="catalytic activity">
    <reaction evidence="5">
        <text>a 3,4-dihydroxy-5-(all-trans-polyprenyl)benzoate + S-adenosyl-L-methionine = a 4-hydroxy-3-methoxy-5-(all-trans-polyprenyl)benzoate + S-adenosyl-L-homocysteine + H(+)</text>
        <dbReference type="Rhea" id="RHEA:44452"/>
        <dbReference type="Rhea" id="RHEA-COMP:10930"/>
        <dbReference type="Rhea" id="RHEA-COMP:10931"/>
        <dbReference type="ChEBI" id="CHEBI:15378"/>
        <dbReference type="ChEBI" id="CHEBI:57856"/>
        <dbReference type="ChEBI" id="CHEBI:59789"/>
        <dbReference type="ChEBI" id="CHEBI:64694"/>
        <dbReference type="ChEBI" id="CHEBI:84443"/>
        <dbReference type="EC" id="2.1.1.114"/>
    </reaction>
</comment>
<name>A0A556U6C0_BAGYA</name>
<dbReference type="InterPro" id="IPR029063">
    <property type="entry name" value="SAM-dependent_MTases_sf"/>
</dbReference>
<gene>
    <name evidence="5" type="primary">COQ3</name>
    <name evidence="9" type="ORF">Baya_9220</name>
</gene>
<dbReference type="InterPro" id="IPR036249">
    <property type="entry name" value="Thioredoxin-like_sf"/>
</dbReference>
<comment type="subcellular location">
    <subcellularLocation>
        <location evidence="5">Mitochondrion inner membrane</location>
        <topology evidence="5">Peripheral membrane protein</topology>
        <orientation evidence="5">Matrix side</orientation>
    </subcellularLocation>
</comment>
<keyword evidence="9" id="KW-0830">Ubiquinone</keyword>
<dbReference type="InterPro" id="IPR010233">
    <property type="entry name" value="UbiG_MeTrfase"/>
</dbReference>
<dbReference type="SUPFAM" id="SSF52833">
    <property type="entry name" value="Thioredoxin-like"/>
    <property type="match status" value="1"/>
</dbReference>
<comment type="cofactor">
    <cofactor evidence="5">
        <name>Mg(2+)</name>
        <dbReference type="ChEBI" id="CHEBI:18420"/>
    </cofactor>
</comment>
<keyword evidence="2 5" id="KW-0808">Transferase</keyword>
<evidence type="ECO:0000256" key="2">
    <source>
        <dbReference type="ARBA" id="ARBA00022679"/>
    </source>
</evidence>
<dbReference type="AlphaFoldDB" id="A0A556U6C0"/>
<comment type="pathway">
    <text evidence="5">Cofactor biosynthesis; ubiquinone biosynthesis.</text>
</comment>
<dbReference type="GO" id="GO:0120537">
    <property type="term" value="F:3-demethylubiquinone 3-O-methyltransferase activity"/>
    <property type="evidence" value="ECO:0007669"/>
    <property type="project" value="RHEA"/>
</dbReference>
<keyword evidence="5" id="KW-0496">Mitochondrion</keyword>
<dbReference type="EMBL" id="VCAZ01000054">
    <property type="protein sequence ID" value="TSN21145.1"/>
    <property type="molecule type" value="Genomic_DNA"/>
</dbReference>
<dbReference type="GO" id="GO:0010420">
    <property type="term" value="F:polyprenyldihydroxybenzoate methyltransferase activity"/>
    <property type="evidence" value="ECO:0007669"/>
    <property type="project" value="UniProtKB-UniRule"/>
</dbReference>
<dbReference type="GO" id="GO:0032259">
    <property type="term" value="P:methylation"/>
    <property type="evidence" value="ECO:0007669"/>
    <property type="project" value="UniProtKB-KW"/>
</dbReference>
<proteinExistence type="inferred from homology"/>
<comment type="similarity">
    <text evidence="5">Belongs to the class I-like SAM-binding methyltransferase superfamily. UbiG/COQ3 family.</text>
</comment>
<comment type="catalytic activity">
    <reaction evidence="5">
        <text>a 3-demethylubiquinone + S-adenosyl-L-methionine = a ubiquinone + S-adenosyl-L-homocysteine</text>
        <dbReference type="Rhea" id="RHEA:81215"/>
        <dbReference type="Rhea" id="RHEA-COMP:9565"/>
        <dbReference type="Rhea" id="RHEA-COMP:19654"/>
        <dbReference type="ChEBI" id="CHEBI:16389"/>
        <dbReference type="ChEBI" id="CHEBI:57856"/>
        <dbReference type="ChEBI" id="CHEBI:59789"/>
        <dbReference type="ChEBI" id="CHEBI:231825"/>
    </reaction>
</comment>
<feature type="binding site" evidence="5">
    <location>
        <position position="202"/>
    </location>
    <ligand>
        <name>S-adenosyl-L-methionine</name>
        <dbReference type="ChEBI" id="CHEBI:59789"/>
    </ligand>
</feature>
<feature type="compositionally biased region" description="Acidic residues" evidence="6">
    <location>
        <begin position="513"/>
        <end position="523"/>
    </location>
</feature>
<evidence type="ECO:0000256" key="3">
    <source>
        <dbReference type="ARBA" id="ARBA00022688"/>
    </source>
</evidence>
<dbReference type="EC" id="2.1.1.64" evidence="5"/>
<feature type="region of interest" description="Disordered" evidence="6">
    <location>
        <begin position="494"/>
        <end position="523"/>
    </location>
</feature>
<evidence type="ECO:0000256" key="1">
    <source>
        <dbReference type="ARBA" id="ARBA00022603"/>
    </source>
</evidence>
<comment type="subunit">
    <text evidence="5">Component of a multi-subunit COQ enzyme complex, composed of at least COQ3, COQ4, COQ5, COQ6, COQ7 and COQ9.</text>
</comment>
<dbReference type="SUPFAM" id="SSF53335">
    <property type="entry name" value="S-adenosyl-L-methionine-dependent methyltransferases"/>
    <property type="match status" value="1"/>
</dbReference>
<dbReference type="OrthoDB" id="3265906at2759"/>
<dbReference type="EC" id="2.1.1.-" evidence="5"/>
<dbReference type="Proteomes" id="UP000319801">
    <property type="component" value="Unassembled WGS sequence"/>
</dbReference>
<accession>A0A556U6C0</accession>
<dbReference type="UniPathway" id="UPA00232"/>